<protein>
    <submittedName>
        <fullName evidence="4">Uncharacterized protein</fullName>
    </submittedName>
</protein>
<feature type="repeat" description="WD" evidence="3">
    <location>
        <begin position="105"/>
        <end position="134"/>
    </location>
</feature>
<reference evidence="4" key="1">
    <citation type="submission" date="2020-05" db="EMBL/GenBank/DDBJ databases">
        <title>Phylogenomic resolution of chytrid fungi.</title>
        <authorList>
            <person name="Stajich J.E."/>
            <person name="Amses K."/>
            <person name="Simmons R."/>
            <person name="Seto K."/>
            <person name="Myers J."/>
            <person name="Bonds A."/>
            <person name="Quandt C.A."/>
            <person name="Barry K."/>
            <person name="Liu P."/>
            <person name="Grigoriev I."/>
            <person name="Longcore J.E."/>
            <person name="James T.Y."/>
        </authorList>
    </citation>
    <scope>NUCLEOTIDE SEQUENCE</scope>
    <source>
        <strain evidence="4">JEL0513</strain>
    </source>
</reference>
<keyword evidence="5" id="KW-1185">Reference proteome</keyword>
<dbReference type="Proteomes" id="UP001211907">
    <property type="component" value="Unassembled WGS sequence"/>
</dbReference>
<dbReference type="PANTHER" id="PTHR22847:SF637">
    <property type="entry name" value="WD REPEAT DOMAIN 5B"/>
    <property type="match status" value="1"/>
</dbReference>
<dbReference type="Pfam" id="PF00400">
    <property type="entry name" value="WD40"/>
    <property type="match status" value="4"/>
</dbReference>
<name>A0AAD5X700_9FUNG</name>
<feature type="repeat" description="WD" evidence="3">
    <location>
        <begin position="328"/>
        <end position="369"/>
    </location>
</feature>
<dbReference type="InterPro" id="IPR015943">
    <property type="entry name" value="WD40/YVTN_repeat-like_dom_sf"/>
</dbReference>
<dbReference type="InterPro" id="IPR036322">
    <property type="entry name" value="WD40_repeat_dom_sf"/>
</dbReference>
<dbReference type="PROSITE" id="PS50294">
    <property type="entry name" value="WD_REPEATS_REGION"/>
    <property type="match status" value="3"/>
</dbReference>
<dbReference type="PANTHER" id="PTHR22847">
    <property type="entry name" value="WD40 REPEAT PROTEIN"/>
    <property type="match status" value="1"/>
</dbReference>
<dbReference type="EMBL" id="JADGJH010003445">
    <property type="protein sequence ID" value="KAJ3090898.1"/>
    <property type="molecule type" value="Genomic_DNA"/>
</dbReference>
<feature type="non-terminal residue" evidence="4">
    <location>
        <position position="390"/>
    </location>
</feature>
<feature type="repeat" description="WD" evidence="3">
    <location>
        <begin position="144"/>
        <end position="185"/>
    </location>
</feature>
<evidence type="ECO:0000313" key="5">
    <source>
        <dbReference type="Proteomes" id="UP001211907"/>
    </source>
</evidence>
<evidence type="ECO:0000256" key="3">
    <source>
        <dbReference type="PROSITE-ProRule" id="PRU00221"/>
    </source>
</evidence>
<keyword evidence="2" id="KW-0677">Repeat</keyword>
<dbReference type="GO" id="GO:0042393">
    <property type="term" value="F:histone binding"/>
    <property type="evidence" value="ECO:0007669"/>
    <property type="project" value="TreeGrafter"/>
</dbReference>
<evidence type="ECO:0000256" key="1">
    <source>
        <dbReference type="ARBA" id="ARBA00022574"/>
    </source>
</evidence>
<keyword evidence="1 3" id="KW-0853">WD repeat</keyword>
<feature type="repeat" description="WD" evidence="3">
    <location>
        <begin position="230"/>
        <end position="263"/>
    </location>
</feature>
<dbReference type="SMART" id="SM00320">
    <property type="entry name" value="WD40"/>
    <property type="match status" value="4"/>
</dbReference>
<dbReference type="Gene3D" id="2.130.10.10">
    <property type="entry name" value="YVTN repeat-like/Quinoprotein amine dehydrogenase"/>
    <property type="match status" value="2"/>
</dbReference>
<organism evidence="4 5">
    <name type="scientific">Physocladia obscura</name>
    <dbReference type="NCBI Taxonomy" id="109957"/>
    <lineage>
        <taxon>Eukaryota</taxon>
        <taxon>Fungi</taxon>
        <taxon>Fungi incertae sedis</taxon>
        <taxon>Chytridiomycota</taxon>
        <taxon>Chytridiomycota incertae sedis</taxon>
        <taxon>Chytridiomycetes</taxon>
        <taxon>Chytridiales</taxon>
        <taxon>Chytriomycetaceae</taxon>
        <taxon>Physocladia</taxon>
    </lineage>
</organism>
<dbReference type="SUPFAM" id="SSF50978">
    <property type="entry name" value="WD40 repeat-like"/>
    <property type="match status" value="1"/>
</dbReference>
<evidence type="ECO:0000256" key="2">
    <source>
        <dbReference type="ARBA" id="ARBA00022737"/>
    </source>
</evidence>
<comment type="caution">
    <text evidence="4">The sequence shown here is derived from an EMBL/GenBank/DDBJ whole genome shotgun (WGS) entry which is preliminary data.</text>
</comment>
<dbReference type="InterPro" id="IPR001680">
    <property type="entry name" value="WD40_rpt"/>
</dbReference>
<accession>A0AAD5X700</accession>
<proteinExistence type="predicted"/>
<dbReference type="AlphaFoldDB" id="A0AAD5X700"/>
<dbReference type="GO" id="GO:0048188">
    <property type="term" value="C:Set1C/COMPASS complex"/>
    <property type="evidence" value="ECO:0007669"/>
    <property type="project" value="TreeGrafter"/>
</dbReference>
<dbReference type="PROSITE" id="PS50082">
    <property type="entry name" value="WD_REPEATS_2"/>
    <property type="match status" value="4"/>
</dbReference>
<evidence type="ECO:0000313" key="4">
    <source>
        <dbReference type="EMBL" id="KAJ3090898.1"/>
    </source>
</evidence>
<sequence length="390" mass="44036">MQAHETERKQFEAPKTQEQTYNPFAKPPVHAVDASLEGQNIIIAKRRIIKVDLVQCLAVDVVISAFHIHLAKKLMIMATSKVIYLWDLEYLNMLQKYGRENGGIHRENILDCKFDSRGTYFASAGEDKRVVIWSSQAVKSEKILDGHQGKVFEVQFSSDDENIISCSDDGRVIVWEWRTDRPDKIVCGRNDGAVSIWDLNVRGIVDTIIPDPDWIQDGEDQSLVGWYGIQKHHSGAIMAIAISPNGKYMATCATDHTTKLWSVVSFMKEVDGVQAELMDASQKARQLDQYINVFDDKYDAQIKLGEFTGLKIGEVPIPTGYHSDLMFTFRHDSTVLCVAFNHTSDICFTGSMDSTCRLWSCRRGDMLFQINMPAPVASVYMSLNSNDMFA</sequence>
<gene>
    <name evidence="4" type="ORF">HK100_007325</name>
</gene>